<dbReference type="EMBL" id="JAODUO010000088">
    <property type="protein sequence ID" value="KAK2190100.1"/>
    <property type="molecule type" value="Genomic_DNA"/>
</dbReference>
<evidence type="ECO:0008006" key="4">
    <source>
        <dbReference type="Google" id="ProtNLM"/>
    </source>
</evidence>
<sequence length="89" mass="10685">MMFRSIPIDILILAHFYTGVRCHLCRQKPCCIFRSTVSGVSDNSEIKQVETRIDVKSRFTNSKWEFYKHSSSFEELLLSHWHKRTNYWN</sequence>
<evidence type="ECO:0000256" key="1">
    <source>
        <dbReference type="SAM" id="SignalP"/>
    </source>
</evidence>
<evidence type="ECO:0000313" key="2">
    <source>
        <dbReference type="EMBL" id="KAK2190100.1"/>
    </source>
</evidence>
<feature type="chain" id="PRO_5042195851" description="Secreted protein" evidence="1">
    <location>
        <begin position="23"/>
        <end position="89"/>
    </location>
</feature>
<dbReference type="AlphaFoldDB" id="A0AAD9P8G3"/>
<evidence type="ECO:0000313" key="3">
    <source>
        <dbReference type="Proteomes" id="UP001209878"/>
    </source>
</evidence>
<name>A0AAD9P8G3_RIDPI</name>
<protein>
    <recommendedName>
        <fullName evidence="4">Secreted protein</fullName>
    </recommendedName>
</protein>
<proteinExistence type="predicted"/>
<feature type="signal peptide" evidence="1">
    <location>
        <begin position="1"/>
        <end position="22"/>
    </location>
</feature>
<comment type="caution">
    <text evidence="2">The sequence shown here is derived from an EMBL/GenBank/DDBJ whole genome shotgun (WGS) entry which is preliminary data.</text>
</comment>
<keyword evidence="1" id="KW-0732">Signal</keyword>
<organism evidence="2 3">
    <name type="scientific">Ridgeia piscesae</name>
    <name type="common">Tubeworm</name>
    <dbReference type="NCBI Taxonomy" id="27915"/>
    <lineage>
        <taxon>Eukaryota</taxon>
        <taxon>Metazoa</taxon>
        <taxon>Spiralia</taxon>
        <taxon>Lophotrochozoa</taxon>
        <taxon>Annelida</taxon>
        <taxon>Polychaeta</taxon>
        <taxon>Sedentaria</taxon>
        <taxon>Canalipalpata</taxon>
        <taxon>Sabellida</taxon>
        <taxon>Siboglinidae</taxon>
        <taxon>Ridgeia</taxon>
    </lineage>
</organism>
<reference evidence="2" key="1">
    <citation type="journal article" date="2023" name="Mol. Biol. Evol.">
        <title>Third-Generation Sequencing Reveals the Adaptive Role of the Epigenome in Three Deep-Sea Polychaetes.</title>
        <authorList>
            <person name="Perez M."/>
            <person name="Aroh O."/>
            <person name="Sun Y."/>
            <person name="Lan Y."/>
            <person name="Juniper S.K."/>
            <person name="Young C.R."/>
            <person name="Angers B."/>
            <person name="Qian P.Y."/>
        </authorList>
    </citation>
    <scope>NUCLEOTIDE SEQUENCE</scope>
    <source>
        <strain evidence="2">R07B-5</strain>
    </source>
</reference>
<accession>A0AAD9P8G3</accession>
<keyword evidence="3" id="KW-1185">Reference proteome</keyword>
<dbReference type="Proteomes" id="UP001209878">
    <property type="component" value="Unassembled WGS sequence"/>
</dbReference>
<gene>
    <name evidence="2" type="ORF">NP493_88g02069</name>
</gene>